<dbReference type="PROSITE" id="PS50097">
    <property type="entry name" value="BTB"/>
    <property type="match status" value="1"/>
</dbReference>
<evidence type="ECO:0008006" key="12">
    <source>
        <dbReference type="Google" id="ProtNLM"/>
    </source>
</evidence>
<reference evidence="10 11" key="1">
    <citation type="submission" date="2024-08" db="EMBL/GenBank/DDBJ databases">
        <authorList>
            <person name="Cucini C."/>
            <person name="Frati F."/>
        </authorList>
    </citation>
    <scope>NUCLEOTIDE SEQUENCE [LARGE SCALE GENOMIC DNA]</scope>
</reference>
<evidence type="ECO:0000256" key="2">
    <source>
        <dbReference type="ARBA" id="ARBA00022782"/>
    </source>
</evidence>
<organism evidence="10 11">
    <name type="scientific">Orchesella dallaii</name>
    <dbReference type="NCBI Taxonomy" id="48710"/>
    <lineage>
        <taxon>Eukaryota</taxon>
        <taxon>Metazoa</taxon>
        <taxon>Ecdysozoa</taxon>
        <taxon>Arthropoda</taxon>
        <taxon>Hexapoda</taxon>
        <taxon>Collembola</taxon>
        <taxon>Entomobryomorpha</taxon>
        <taxon>Entomobryoidea</taxon>
        <taxon>Orchesellidae</taxon>
        <taxon>Orchesellinae</taxon>
        <taxon>Orchesella</taxon>
    </lineage>
</organism>
<dbReference type="SMART" id="SM00225">
    <property type="entry name" value="BTB"/>
    <property type="match status" value="1"/>
</dbReference>
<gene>
    <name evidence="10" type="ORF">ODALV1_LOCUS6634</name>
</gene>
<evidence type="ECO:0000313" key="11">
    <source>
        <dbReference type="Proteomes" id="UP001642540"/>
    </source>
</evidence>
<evidence type="ECO:0000256" key="4">
    <source>
        <dbReference type="ARBA" id="ARBA00023242"/>
    </source>
</evidence>
<feature type="domain" description="C2H2-type" evidence="9">
    <location>
        <begin position="559"/>
        <end position="587"/>
    </location>
</feature>
<keyword evidence="6" id="KW-0862">Zinc</keyword>
<keyword evidence="6" id="KW-0479">Metal-binding</keyword>
<keyword evidence="6" id="KW-0863">Zinc-finger</keyword>
<accession>A0ABP1Q6B9</accession>
<dbReference type="Gene3D" id="3.30.160.60">
    <property type="entry name" value="Classic Zinc Finger"/>
    <property type="match status" value="1"/>
</dbReference>
<dbReference type="PROSITE" id="PS00028">
    <property type="entry name" value="ZINC_FINGER_C2H2_1"/>
    <property type="match status" value="2"/>
</dbReference>
<dbReference type="PANTHER" id="PTHR23110">
    <property type="entry name" value="BTB DOMAIN TRANSCRIPTION FACTOR"/>
    <property type="match status" value="1"/>
</dbReference>
<evidence type="ECO:0000259" key="8">
    <source>
        <dbReference type="PROSITE" id="PS50097"/>
    </source>
</evidence>
<feature type="region of interest" description="Disordered" evidence="7">
    <location>
        <begin position="465"/>
        <end position="498"/>
    </location>
</feature>
<dbReference type="InterPro" id="IPR000210">
    <property type="entry name" value="BTB/POZ_dom"/>
</dbReference>
<sequence>MMGEEALFNLRWDAQRSALLGSMASLYREEAFVDTTIVADNKIFKAHKLLLSASSSYLRSILESVPASQHAVICMPQVSSIDMGNLLRFIYEGQIKISRRSLRPFLATAKLLRIKGMDFELNEELDVALPPPHQHNHRQSIASPVQYQHNQGIKRGAPPSDSTTCNNNNNDDSNNSEQNQPPSKRGSPSNVGEEEGRASSPGAKDDEQNGDSKSKGSTGSIASGSPPHNNNNNDNASSINNNNLERPSSRSVGGGSVHSEMDMIGDQEDESNQSSMEPLQLISLSRIAQNAENDQSEALNLVDHHGGDSAHAHQMMLGDHDRDDMMSNGGVGDYDDEDDEDHAFSMSIQPEVSLRESDESYSVHSGGDRRSHHSSPHSSLEIKHVPNLLSTAFGGLPLTGGSGMMVTTAGGSNALHNLQTLKNLHKLRPLIPKAHQSSSVAAAASQFQNMSEGILMRMMRGEPAHLGHGGAANAGSGGGGNGASLSSKPGGSSSSSSSLLSHHASSFFDLGHGETSHVGGAGLRKQKRYVQCTSCSKVLSSLSALKRHMEDVHCARIQGKCLLCGRVYSSRNSLLTHVYSAHKKHHDYKAVARIIRESDFEQFATADETKPNVSFGICDKRNKTHIY</sequence>
<feature type="domain" description="BTB" evidence="8">
    <location>
        <begin position="33"/>
        <end position="99"/>
    </location>
</feature>
<keyword evidence="1" id="KW-0217">Developmental protein</keyword>
<dbReference type="PROSITE" id="PS50157">
    <property type="entry name" value="ZINC_FINGER_C2H2_2"/>
    <property type="match status" value="2"/>
</dbReference>
<feature type="region of interest" description="Disordered" evidence="7">
    <location>
        <begin position="319"/>
        <end position="380"/>
    </location>
</feature>
<dbReference type="InterPro" id="IPR051095">
    <property type="entry name" value="Dros_DevTransReg"/>
</dbReference>
<proteinExistence type="predicted"/>
<dbReference type="Gene3D" id="3.30.710.10">
    <property type="entry name" value="Potassium Channel Kv1.1, Chain A"/>
    <property type="match status" value="1"/>
</dbReference>
<dbReference type="SUPFAM" id="SSF54695">
    <property type="entry name" value="POZ domain"/>
    <property type="match status" value="1"/>
</dbReference>
<dbReference type="Proteomes" id="UP001642540">
    <property type="component" value="Unassembled WGS sequence"/>
</dbReference>
<evidence type="ECO:0000313" key="10">
    <source>
        <dbReference type="EMBL" id="CAL8087098.1"/>
    </source>
</evidence>
<feature type="compositionally biased region" description="Low complexity" evidence="7">
    <location>
        <begin position="229"/>
        <end position="243"/>
    </location>
</feature>
<dbReference type="PANTHER" id="PTHR23110:SF111">
    <property type="entry name" value="LONGITUDINALS LACKING PROTEIN, ISOFORMS F_I_K_T"/>
    <property type="match status" value="1"/>
</dbReference>
<dbReference type="InterPro" id="IPR036236">
    <property type="entry name" value="Znf_C2H2_sf"/>
</dbReference>
<keyword evidence="4" id="KW-0539">Nucleus</keyword>
<name>A0ABP1Q6B9_9HEXA</name>
<comment type="caution">
    <text evidence="10">The sequence shown here is derived from an EMBL/GenBank/DDBJ whole genome shotgun (WGS) entry which is preliminary data.</text>
</comment>
<keyword evidence="11" id="KW-1185">Reference proteome</keyword>
<feature type="compositionally biased region" description="Low complexity" evidence="7">
    <location>
        <begin position="166"/>
        <end position="176"/>
    </location>
</feature>
<feature type="domain" description="C2H2-type" evidence="9">
    <location>
        <begin position="530"/>
        <end position="553"/>
    </location>
</feature>
<evidence type="ECO:0000256" key="7">
    <source>
        <dbReference type="SAM" id="MobiDB-lite"/>
    </source>
</evidence>
<feature type="compositionally biased region" description="Polar residues" evidence="7">
    <location>
        <begin position="177"/>
        <end position="190"/>
    </location>
</feature>
<keyword evidence="2" id="KW-0221">Differentiation</keyword>
<dbReference type="InterPro" id="IPR011333">
    <property type="entry name" value="SKP1/BTB/POZ_sf"/>
</dbReference>
<protein>
    <recommendedName>
        <fullName evidence="12">Broad-complex core protein</fullName>
    </recommendedName>
</protein>
<feature type="compositionally biased region" description="Gly residues" evidence="7">
    <location>
        <begin position="467"/>
        <end position="482"/>
    </location>
</feature>
<comment type="function">
    <text evidence="5">Putative transcription factor required for axon growth and guidance in the central and peripheral nervous systems. Repels CNS axons away from the midline by promoting the expression of the midline repellent sli and its receptor robo.</text>
</comment>
<keyword evidence="3" id="KW-0524">Neurogenesis</keyword>
<feature type="compositionally biased region" description="Low complexity" evidence="7">
    <location>
        <begin position="483"/>
        <end position="498"/>
    </location>
</feature>
<evidence type="ECO:0000256" key="3">
    <source>
        <dbReference type="ARBA" id="ARBA00022902"/>
    </source>
</evidence>
<dbReference type="InterPro" id="IPR013087">
    <property type="entry name" value="Znf_C2H2_type"/>
</dbReference>
<dbReference type="Pfam" id="PF00651">
    <property type="entry name" value="BTB"/>
    <property type="match status" value="1"/>
</dbReference>
<dbReference type="SUPFAM" id="SSF57667">
    <property type="entry name" value="beta-beta-alpha zinc fingers"/>
    <property type="match status" value="1"/>
</dbReference>
<feature type="compositionally biased region" description="Basic and acidic residues" evidence="7">
    <location>
        <begin position="203"/>
        <end position="214"/>
    </location>
</feature>
<evidence type="ECO:0000256" key="1">
    <source>
        <dbReference type="ARBA" id="ARBA00022473"/>
    </source>
</evidence>
<feature type="region of interest" description="Disordered" evidence="7">
    <location>
        <begin position="147"/>
        <end position="261"/>
    </location>
</feature>
<feature type="compositionally biased region" description="Polar residues" evidence="7">
    <location>
        <begin position="215"/>
        <end position="228"/>
    </location>
</feature>
<evidence type="ECO:0000256" key="5">
    <source>
        <dbReference type="ARBA" id="ARBA00037382"/>
    </source>
</evidence>
<dbReference type="SMART" id="SM00355">
    <property type="entry name" value="ZnF_C2H2"/>
    <property type="match status" value="2"/>
</dbReference>
<evidence type="ECO:0000256" key="6">
    <source>
        <dbReference type="PROSITE-ProRule" id="PRU00042"/>
    </source>
</evidence>
<dbReference type="EMBL" id="CAXLJM020000020">
    <property type="protein sequence ID" value="CAL8087098.1"/>
    <property type="molecule type" value="Genomic_DNA"/>
</dbReference>
<evidence type="ECO:0000259" key="9">
    <source>
        <dbReference type="PROSITE" id="PS50157"/>
    </source>
</evidence>